<comment type="caution">
    <text evidence="2">The sequence shown here is derived from an EMBL/GenBank/DDBJ whole genome shotgun (WGS) entry which is preliminary data.</text>
</comment>
<dbReference type="Gene3D" id="3.30.70.100">
    <property type="match status" value="1"/>
</dbReference>
<keyword evidence="3" id="KW-1185">Reference proteome</keyword>
<dbReference type="Pfam" id="PF03992">
    <property type="entry name" value="ABM"/>
    <property type="match status" value="1"/>
</dbReference>
<sequence length="110" mass="12673">MIHAPCASLYLHYVVKEGKVDELLNHIRAILDACAKEDDFITAVLHRTPERPLELTLYELWRGTKESFARTQGTRAYRKEYMDASRPLVESVQVTWDNPVQIWGEFGPLG</sequence>
<dbReference type="EMBL" id="JAAQQR010000005">
    <property type="protein sequence ID" value="NID05869.1"/>
    <property type="molecule type" value="Genomic_DNA"/>
</dbReference>
<accession>A0ABX0Q5R9</accession>
<reference evidence="2 3" key="1">
    <citation type="journal article" date="2011" name="Curr. Microbiol.">
        <title>Luteibacter jiangsuensis sp. nov.: a methamidophos-degrading bacterium isolated from a methamidophos-manufacturing factory.</title>
        <authorList>
            <person name="Wang L."/>
            <person name="Wang G.L."/>
            <person name="Li S.P."/>
            <person name="Jiang J.D."/>
        </authorList>
    </citation>
    <scope>NUCLEOTIDE SEQUENCE [LARGE SCALE GENOMIC DNA]</scope>
    <source>
        <strain evidence="2 3">CGMCC 1.10133</strain>
    </source>
</reference>
<name>A0ABX0Q5R9_9GAMM</name>
<dbReference type="InterPro" id="IPR007138">
    <property type="entry name" value="ABM_dom"/>
</dbReference>
<protein>
    <recommendedName>
        <fullName evidence="1">ABM domain-containing protein</fullName>
    </recommendedName>
</protein>
<organism evidence="2 3">
    <name type="scientific">Luteibacter jiangsuensis</name>
    <dbReference type="NCBI Taxonomy" id="637577"/>
    <lineage>
        <taxon>Bacteria</taxon>
        <taxon>Pseudomonadati</taxon>
        <taxon>Pseudomonadota</taxon>
        <taxon>Gammaproteobacteria</taxon>
        <taxon>Lysobacterales</taxon>
        <taxon>Rhodanobacteraceae</taxon>
        <taxon>Luteibacter</taxon>
    </lineage>
</organism>
<dbReference type="RefSeq" id="WP_167127261.1">
    <property type="nucleotide sequence ID" value="NZ_JAAQQR010000005.1"/>
</dbReference>
<evidence type="ECO:0000259" key="1">
    <source>
        <dbReference type="Pfam" id="PF03992"/>
    </source>
</evidence>
<dbReference type="Proteomes" id="UP001429601">
    <property type="component" value="Unassembled WGS sequence"/>
</dbReference>
<evidence type="ECO:0000313" key="2">
    <source>
        <dbReference type="EMBL" id="NID05869.1"/>
    </source>
</evidence>
<gene>
    <name evidence="2" type="ORF">HBF26_13290</name>
</gene>
<evidence type="ECO:0000313" key="3">
    <source>
        <dbReference type="Proteomes" id="UP001429601"/>
    </source>
</evidence>
<proteinExistence type="predicted"/>
<dbReference type="InterPro" id="IPR011008">
    <property type="entry name" value="Dimeric_a/b-barrel"/>
</dbReference>
<dbReference type="SUPFAM" id="SSF54909">
    <property type="entry name" value="Dimeric alpha+beta barrel"/>
    <property type="match status" value="1"/>
</dbReference>
<feature type="domain" description="ABM" evidence="1">
    <location>
        <begin position="15"/>
        <end position="78"/>
    </location>
</feature>